<comment type="caution">
    <text evidence="2">The sequence shown here is derived from an EMBL/GenBank/DDBJ whole genome shotgun (WGS) entry which is preliminary data.</text>
</comment>
<evidence type="ECO:0000313" key="3">
    <source>
        <dbReference type="Proteomes" id="UP000290649"/>
    </source>
</evidence>
<keyword evidence="1" id="KW-0472">Membrane</keyword>
<keyword evidence="1" id="KW-0812">Transmembrane</keyword>
<gene>
    <name evidence="2" type="ORF">DS745_09320</name>
</gene>
<sequence>MKKRYYFLIGFLLIFVSIASYLYYVFEVKEYDVADEEVTKLTASQFEIELPIFVIDEQTLVNSENSDSSTSSDKVSTTSNTSTIPTLEIIISSYLSSFEELEAQANERLDQLVKHAYNEYKEKKAKKESISFPYFYGKYKTAGKALETQSDEAFYSLYTTLQNDLEKHGYDKATVTYFKTEYEQTKKDRQTALFSKVKNYF</sequence>
<feature type="transmembrane region" description="Helical" evidence="1">
    <location>
        <begin position="5"/>
        <end position="26"/>
    </location>
</feature>
<evidence type="ECO:0000256" key="1">
    <source>
        <dbReference type="SAM" id="Phobius"/>
    </source>
</evidence>
<organism evidence="2 3">
    <name type="scientific">Anaerobacillus alkaliphilus</name>
    <dbReference type="NCBI Taxonomy" id="1548597"/>
    <lineage>
        <taxon>Bacteria</taxon>
        <taxon>Bacillati</taxon>
        <taxon>Bacillota</taxon>
        <taxon>Bacilli</taxon>
        <taxon>Bacillales</taxon>
        <taxon>Bacillaceae</taxon>
        <taxon>Anaerobacillus</taxon>
    </lineage>
</organism>
<evidence type="ECO:0000313" key="2">
    <source>
        <dbReference type="EMBL" id="RXJ01669.1"/>
    </source>
</evidence>
<accession>A0A4Q0VTS3</accession>
<reference evidence="2 3" key="1">
    <citation type="journal article" date="2019" name="Int. J. Syst. Evol. Microbiol.">
        <title>Anaerobacillus alkaliphilus sp. nov., a novel alkaliphilic and moderately halophilic bacterium.</title>
        <authorList>
            <person name="Borsodi A.K."/>
            <person name="Aszalos J.M."/>
            <person name="Bihari P."/>
            <person name="Nagy I."/>
            <person name="Schumann P."/>
            <person name="Sproer C."/>
            <person name="Kovacs A.L."/>
            <person name="Boka K."/>
            <person name="Dobosy P."/>
            <person name="Ovari M."/>
            <person name="Szili-Kovacs T."/>
            <person name="Toth E."/>
        </authorList>
    </citation>
    <scope>NUCLEOTIDE SEQUENCE [LARGE SCALE GENOMIC DNA]</scope>
    <source>
        <strain evidence="2 3">B16-10</strain>
    </source>
</reference>
<keyword evidence="1" id="KW-1133">Transmembrane helix</keyword>
<dbReference type="RefSeq" id="WP_129077970.1">
    <property type="nucleotide sequence ID" value="NZ_QOUX01000032.1"/>
</dbReference>
<proteinExistence type="predicted"/>
<protein>
    <submittedName>
        <fullName evidence="2">Uncharacterized protein</fullName>
    </submittedName>
</protein>
<dbReference type="AlphaFoldDB" id="A0A4Q0VTS3"/>
<keyword evidence="3" id="KW-1185">Reference proteome</keyword>
<dbReference type="Proteomes" id="UP000290649">
    <property type="component" value="Unassembled WGS sequence"/>
</dbReference>
<name>A0A4Q0VTS3_9BACI</name>
<dbReference type="OrthoDB" id="2452361at2"/>
<dbReference type="EMBL" id="QOUX01000032">
    <property type="protein sequence ID" value="RXJ01669.1"/>
    <property type="molecule type" value="Genomic_DNA"/>
</dbReference>